<reference evidence="12" key="1">
    <citation type="submission" date="2022-11" db="UniProtKB">
        <authorList>
            <consortium name="WormBaseParasite"/>
        </authorList>
    </citation>
    <scope>IDENTIFICATION</scope>
</reference>
<evidence type="ECO:0000256" key="3">
    <source>
        <dbReference type="ARBA" id="ARBA00022475"/>
    </source>
</evidence>
<keyword evidence="7" id="KW-0472">Membrane</keyword>
<comment type="subcellular location">
    <subcellularLocation>
        <location evidence="1">Cell membrane</location>
        <topology evidence="1">Lipid-anchor</topology>
    </subcellularLocation>
</comment>
<evidence type="ECO:0000256" key="8">
    <source>
        <dbReference type="ARBA" id="ARBA00023288"/>
    </source>
</evidence>
<dbReference type="SMART" id="SM00175">
    <property type="entry name" value="RAB"/>
    <property type="match status" value="1"/>
</dbReference>
<evidence type="ECO:0000256" key="4">
    <source>
        <dbReference type="ARBA" id="ARBA00022481"/>
    </source>
</evidence>
<dbReference type="SMART" id="SM00173">
    <property type="entry name" value="RAS"/>
    <property type="match status" value="1"/>
</dbReference>
<dbReference type="GO" id="GO:0005886">
    <property type="term" value="C:plasma membrane"/>
    <property type="evidence" value="ECO:0007669"/>
    <property type="project" value="UniProtKB-SubCell"/>
</dbReference>
<dbReference type="Pfam" id="PF00071">
    <property type="entry name" value="Ras"/>
    <property type="match status" value="1"/>
</dbReference>
<evidence type="ECO:0000256" key="5">
    <source>
        <dbReference type="ARBA" id="ARBA00022741"/>
    </source>
</evidence>
<keyword evidence="11" id="KW-1185">Reference proteome</keyword>
<dbReference type="PRINTS" id="PR00449">
    <property type="entry name" value="RASTRNSFRMNG"/>
</dbReference>
<keyword evidence="4" id="KW-0488">Methylation</keyword>
<dbReference type="FunFam" id="3.40.50.300:FF:000080">
    <property type="entry name" value="Ras-like GTPase Ras1"/>
    <property type="match status" value="1"/>
</dbReference>
<keyword evidence="8" id="KW-0449">Lipoprotein</keyword>
<dbReference type="Gene3D" id="3.40.50.300">
    <property type="entry name" value="P-loop containing nucleotide triphosphate hydrolases"/>
    <property type="match status" value="1"/>
</dbReference>
<keyword evidence="9" id="KW-0636">Prenylation</keyword>
<dbReference type="GO" id="GO:0005525">
    <property type="term" value="F:GTP binding"/>
    <property type="evidence" value="ECO:0007669"/>
    <property type="project" value="UniProtKB-KW"/>
</dbReference>
<comment type="similarity">
    <text evidence="2">Belongs to the small GTPase superfamily. Ras family.</text>
</comment>
<evidence type="ECO:0000313" key="12">
    <source>
        <dbReference type="WBParaSite" id="scaffold2838_cov297.g5508"/>
    </source>
</evidence>
<evidence type="ECO:0000256" key="9">
    <source>
        <dbReference type="ARBA" id="ARBA00023289"/>
    </source>
</evidence>
<dbReference type="GO" id="GO:0007165">
    <property type="term" value="P:signal transduction"/>
    <property type="evidence" value="ECO:0007669"/>
    <property type="project" value="InterPro"/>
</dbReference>
<evidence type="ECO:0000256" key="1">
    <source>
        <dbReference type="ARBA" id="ARBA00004193"/>
    </source>
</evidence>
<dbReference type="InterPro" id="IPR020849">
    <property type="entry name" value="Small_GTPase_Ras-type"/>
</dbReference>
<dbReference type="GO" id="GO:0003924">
    <property type="term" value="F:GTPase activity"/>
    <property type="evidence" value="ECO:0007669"/>
    <property type="project" value="InterPro"/>
</dbReference>
<dbReference type="InterPro" id="IPR027417">
    <property type="entry name" value="P-loop_NTPase"/>
</dbReference>
<dbReference type="WBParaSite" id="scaffold2838_cov297.g5508">
    <property type="protein sequence ID" value="scaffold2838_cov297.g5508"/>
    <property type="gene ID" value="scaffold2838_cov297.g5508"/>
</dbReference>
<evidence type="ECO:0000256" key="2">
    <source>
        <dbReference type="ARBA" id="ARBA00008344"/>
    </source>
</evidence>
<dbReference type="InterPro" id="IPR001806">
    <property type="entry name" value="Small_GTPase"/>
</dbReference>
<dbReference type="NCBIfam" id="TIGR00231">
    <property type="entry name" value="small_GTP"/>
    <property type="match status" value="1"/>
</dbReference>
<evidence type="ECO:0000313" key="11">
    <source>
        <dbReference type="Proteomes" id="UP000887561"/>
    </source>
</evidence>
<dbReference type="PROSITE" id="PS51421">
    <property type="entry name" value="RAS"/>
    <property type="match status" value="1"/>
</dbReference>
<evidence type="ECO:0000256" key="7">
    <source>
        <dbReference type="ARBA" id="ARBA00023136"/>
    </source>
</evidence>
<feature type="region of interest" description="Disordered" evidence="10">
    <location>
        <begin position="405"/>
        <end position="424"/>
    </location>
</feature>
<evidence type="ECO:0000256" key="6">
    <source>
        <dbReference type="ARBA" id="ARBA00023134"/>
    </source>
</evidence>
<keyword evidence="3" id="KW-1003">Cell membrane</keyword>
<dbReference type="SMART" id="SM00176">
    <property type="entry name" value="RAN"/>
    <property type="match status" value="1"/>
</dbReference>
<dbReference type="PROSITE" id="PS51420">
    <property type="entry name" value="RHO"/>
    <property type="match status" value="1"/>
</dbReference>
<dbReference type="PROSITE" id="PS51419">
    <property type="entry name" value="RAB"/>
    <property type="match status" value="1"/>
</dbReference>
<organism evidence="11 12">
    <name type="scientific">Meloidogyne javanica</name>
    <name type="common">Root-knot nematode worm</name>
    <dbReference type="NCBI Taxonomy" id="6303"/>
    <lineage>
        <taxon>Eukaryota</taxon>
        <taxon>Metazoa</taxon>
        <taxon>Ecdysozoa</taxon>
        <taxon>Nematoda</taxon>
        <taxon>Chromadorea</taxon>
        <taxon>Rhabditida</taxon>
        <taxon>Tylenchina</taxon>
        <taxon>Tylenchomorpha</taxon>
        <taxon>Tylenchoidea</taxon>
        <taxon>Meloidogynidae</taxon>
        <taxon>Meloidogyninae</taxon>
        <taxon>Meloidogyne</taxon>
        <taxon>Meloidogyne incognita group</taxon>
    </lineage>
</organism>
<dbReference type="InterPro" id="IPR005225">
    <property type="entry name" value="Small_GTP-bd"/>
</dbReference>
<evidence type="ECO:0000256" key="10">
    <source>
        <dbReference type="SAM" id="MobiDB-lite"/>
    </source>
</evidence>
<dbReference type="SMART" id="SM00174">
    <property type="entry name" value="RHO"/>
    <property type="match status" value="1"/>
</dbReference>
<sequence length="529" mass="60099">MAAASNKRPPDEQQLPTYKLVVIGEGGVGKSSLTIQFFQKQFLDYYDPTIEDQYIQHCEIDGQWVILDVLDTAGQEEFSAMREQYMRSGRGFLLVYSVTDEQSFHEAKKLYQQVLRVKDRPEYPVLLVANKVDLLSQRKVSEQQGRELACELNNIPYIETSAKDPPVNVDSAFHELVYYIHCDVPAIEQRSISLDNPSLTRFGRKETGMMIQTALRNSGRGPFGALISRNYANLINMQRLQQRISDEQKLKNVLLRASARNGDDSPMSFKTPLIKPLLSRLQNLGKFQVTTENRNTGTFGKTTNEALSQQLTLKQILEQEKIILELLERDSQRKQLLRNNRLDLKDLQEKQQRILNLLIQQQQNNDDQIDSSIGTSAKSFYNPDEIPTADQLILSSAEDFGSKKPFQGGKIQNPISDQPSGRVSPREDQLQLLQISPYILGKNLLNNVGSTFRVLKVPGNVIKSLEDKDALMLIQQNGQQTAEIYGNEETDVEQKMNPQIRDLSNDNDSYEYTVGFEENDVLNSTTPSE</sequence>
<protein>
    <submittedName>
        <fullName evidence="12">Uncharacterized protein</fullName>
    </submittedName>
</protein>
<accession>A0A915M6P5</accession>
<dbReference type="Proteomes" id="UP000887561">
    <property type="component" value="Unplaced"/>
</dbReference>
<keyword evidence="5" id="KW-0547">Nucleotide-binding</keyword>
<dbReference type="PANTHER" id="PTHR24070">
    <property type="entry name" value="RAS, DI-RAS, AND RHEB FAMILY MEMBERS OF SMALL GTPASE SUPERFAMILY"/>
    <property type="match status" value="1"/>
</dbReference>
<dbReference type="CDD" id="cd04145">
    <property type="entry name" value="M_R_Ras_like"/>
    <property type="match status" value="1"/>
</dbReference>
<name>A0A915M6P5_MELJA</name>
<keyword evidence="6" id="KW-0342">GTP-binding</keyword>
<dbReference type="AlphaFoldDB" id="A0A915M6P5"/>
<proteinExistence type="inferred from homology"/>
<dbReference type="SUPFAM" id="SSF52540">
    <property type="entry name" value="P-loop containing nucleoside triphosphate hydrolases"/>
    <property type="match status" value="1"/>
</dbReference>